<proteinExistence type="predicted"/>
<dbReference type="OrthoDB" id="5984406at2759"/>
<dbReference type="PANTHER" id="PTHR46536:SF3">
    <property type="entry name" value="ARF7 EFFECTOR PROTEIN C-TERMINAL DOMAIN-CONTAINING PROTEIN"/>
    <property type="match status" value="1"/>
</dbReference>
<organism evidence="1 2">
    <name type="scientific">Pristionchus pacificus</name>
    <name type="common">Parasitic nematode worm</name>
    <dbReference type="NCBI Taxonomy" id="54126"/>
    <lineage>
        <taxon>Eukaryota</taxon>
        <taxon>Metazoa</taxon>
        <taxon>Ecdysozoa</taxon>
        <taxon>Nematoda</taxon>
        <taxon>Chromadorea</taxon>
        <taxon>Rhabditida</taxon>
        <taxon>Rhabditina</taxon>
        <taxon>Diplogasteromorpha</taxon>
        <taxon>Diplogasteroidea</taxon>
        <taxon>Neodiplogasteridae</taxon>
        <taxon>Pristionchus</taxon>
    </lineage>
</organism>
<dbReference type="EnsemblMetazoa" id="PPA37913.1">
    <property type="protein sequence ID" value="PPA37913.1"/>
    <property type="gene ID" value="WBGene00276282"/>
</dbReference>
<accession>A0A8R1YTA9</accession>
<dbReference type="AlphaFoldDB" id="A0A2A6CRJ0"/>
<reference evidence="1" key="2">
    <citation type="submission" date="2022-06" db="UniProtKB">
        <authorList>
            <consortium name="EnsemblMetazoa"/>
        </authorList>
    </citation>
    <scope>IDENTIFICATION</scope>
    <source>
        <strain evidence="1">PS312</strain>
    </source>
</reference>
<reference evidence="2" key="1">
    <citation type="journal article" date="2008" name="Nat. Genet.">
        <title>The Pristionchus pacificus genome provides a unique perspective on nematode lifestyle and parasitism.</title>
        <authorList>
            <person name="Dieterich C."/>
            <person name="Clifton S.W."/>
            <person name="Schuster L.N."/>
            <person name="Chinwalla A."/>
            <person name="Delehaunty K."/>
            <person name="Dinkelacker I."/>
            <person name="Fulton L."/>
            <person name="Fulton R."/>
            <person name="Godfrey J."/>
            <person name="Minx P."/>
            <person name="Mitreva M."/>
            <person name="Roeseler W."/>
            <person name="Tian H."/>
            <person name="Witte H."/>
            <person name="Yang S.P."/>
            <person name="Wilson R.K."/>
            <person name="Sommer R.J."/>
        </authorList>
    </citation>
    <scope>NUCLEOTIDE SEQUENCE [LARGE SCALE GENOMIC DNA]</scope>
    <source>
        <strain evidence="2">PS312</strain>
    </source>
</reference>
<accession>A0A2A6CRJ0</accession>
<evidence type="ECO:0000313" key="1">
    <source>
        <dbReference type="EnsemblMetazoa" id="PPA37913.1"/>
    </source>
</evidence>
<dbReference type="Proteomes" id="UP000005239">
    <property type="component" value="Unassembled WGS sequence"/>
</dbReference>
<dbReference type="Pfam" id="PF14949">
    <property type="entry name" value="ARF7EP_C"/>
    <property type="match status" value="1"/>
</dbReference>
<protein>
    <submittedName>
        <fullName evidence="1">ARF7EP_C domain-containing protein</fullName>
    </submittedName>
</protein>
<keyword evidence="2" id="KW-1185">Reference proteome</keyword>
<evidence type="ECO:0000313" key="2">
    <source>
        <dbReference type="Proteomes" id="UP000005239"/>
    </source>
</evidence>
<dbReference type="PANTHER" id="PTHR46536">
    <property type="entry name" value="ARL14 EFFECTOR PROTEIN"/>
    <property type="match status" value="1"/>
</dbReference>
<sequence>MTLTRLKCSEWLAISNSRIQAGKLPRLWRVYCMHRDHEEKLPKAEKKMQQVASSSQESKYRHNAKGDMIITNSIQMPLCDCLKPGCSGCFWPCYECGGRRCSTVCQRHRPFAVAFTAQSGGGPKDKTRITNPFLPHEYFASKKK</sequence>
<gene>
    <name evidence="1" type="primary">WBGene00276282</name>
</gene>
<name>A0A2A6CRJ0_PRIPA</name>
<dbReference type="InterPro" id="IPR029264">
    <property type="entry name" value="ARF7EP_C"/>
</dbReference>